<dbReference type="EMBL" id="PNYC01000016">
    <property type="protein sequence ID" value="PMS34548.1"/>
    <property type="molecule type" value="Genomic_DNA"/>
</dbReference>
<protein>
    <submittedName>
        <fullName evidence="1">Uncharacterized protein</fullName>
    </submittedName>
</protein>
<dbReference type="AlphaFoldDB" id="A0A2N7WYG3"/>
<accession>A0A2N7WYG3</accession>
<sequence length="81" mass="8870">MRASTTCRTSSGCADAPTGLEAGDFPDFVDFSGFVTRPTRLVRYTRANEDARRRHGGVTALSRKADDVLSRDNAFSVRIES</sequence>
<reference evidence="1 2" key="1">
    <citation type="submission" date="2018-01" db="EMBL/GenBank/DDBJ databases">
        <title>Whole genome analyses suggest that Burkholderia sensu lato contains two further novel genera in the rhizoxinica-symbiotica group Mycetohabitans gen. nov., and Trinickia gen. nov.: implications for the evolution of diazotrophy and nodulation in the Burkholderiaceae.</title>
        <authorList>
            <person name="Estrada-de los Santos P."/>
            <person name="Palmer M."/>
            <person name="Chavez-Ramirez B."/>
            <person name="Beukes C."/>
            <person name="Steenkamp E.T."/>
            <person name="Hirsch A.M."/>
            <person name="Manyaka P."/>
            <person name="Maluk M."/>
            <person name="Lafos M."/>
            <person name="Crook M."/>
            <person name="Gross E."/>
            <person name="Simon M.F."/>
            <person name="Bueno dos Reis Junior F."/>
            <person name="Poole P.S."/>
            <person name="Venter S.N."/>
            <person name="James E.K."/>
        </authorList>
    </citation>
    <scope>NUCLEOTIDE SEQUENCE [LARGE SCALE GENOMIC DNA]</scope>
    <source>
        <strain evidence="1 2">JPY 581</strain>
    </source>
</reference>
<proteinExistence type="predicted"/>
<keyword evidence="2" id="KW-1185">Reference proteome</keyword>
<organism evidence="1 2">
    <name type="scientific">Trinickia symbiotica</name>
    <dbReference type="NCBI Taxonomy" id="863227"/>
    <lineage>
        <taxon>Bacteria</taxon>
        <taxon>Pseudomonadati</taxon>
        <taxon>Pseudomonadota</taxon>
        <taxon>Betaproteobacteria</taxon>
        <taxon>Burkholderiales</taxon>
        <taxon>Burkholderiaceae</taxon>
        <taxon>Trinickia</taxon>
    </lineage>
</organism>
<evidence type="ECO:0000313" key="1">
    <source>
        <dbReference type="EMBL" id="PMS34548.1"/>
    </source>
</evidence>
<evidence type="ECO:0000313" key="2">
    <source>
        <dbReference type="Proteomes" id="UP000235777"/>
    </source>
</evidence>
<dbReference type="Proteomes" id="UP000235777">
    <property type="component" value="Unassembled WGS sequence"/>
</dbReference>
<gene>
    <name evidence="1" type="ORF">C0Z20_22945</name>
</gene>
<name>A0A2N7WYG3_9BURK</name>
<comment type="caution">
    <text evidence="1">The sequence shown here is derived from an EMBL/GenBank/DDBJ whole genome shotgun (WGS) entry which is preliminary data.</text>
</comment>